<keyword evidence="7" id="KW-0998">Cell outer membrane</keyword>
<evidence type="ECO:0000256" key="5">
    <source>
        <dbReference type="ARBA" id="ARBA00022729"/>
    </source>
</evidence>
<accession>A0AAU7ZRE6</accession>
<evidence type="ECO:0000256" key="7">
    <source>
        <dbReference type="ARBA" id="ARBA00023237"/>
    </source>
</evidence>
<feature type="domain" description="TonB-dependent transporter Oar-like beta-barrel" evidence="8">
    <location>
        <begin position="2"/>
        <end position="728"/>
    </location>
</feature>
<reference evidence="9" key="2">
    <citation type="journal article" date="2024" name="Environ. Microbiol.">
        <title>Genome analysis and description of Tunturibacter gen. nov. expands the diversity of Terriglobia in tundra soils.</title>
        <authorList>
            <person name="Messyasz A."/>
            <person name="Mannisto M.K."/>
            <person name="Kerkhof L.J."/>
            <person name="Haggblom M.M."/>
        </authorList>
    </citation>
    <scope>NUCLEOTIDE SEQUENCE</scope>
    <source>
        <strain evidence="9">X5P6</strain>
    </source>
</reference>
<gene>
    <name evidence="9" type="ORF">RBB77_01305</name>
</gene>
<dbReference type="InterPro" id="IPR057601">
    <property type="entry name" value="Oar-like_b-barrel"/>
</dbReference>
<keyword evidence="3" id="KW-1134">Transmembrane beta strand</keyword>
<dbReference type="InterPro" id="IPR039426">
    <property type="entry name" value="TonB-dep_rcpt-like"/>
</dbReference>
<dbReference type="PANTHER" id="PTHR30069:SF29">
    <property type="entry name" value="HEMOGLOBIN AND HEMOGLOBIN-HAPTOGLOBIN-BINDING PROTEIN 1-RELATED"/>
    <property type="match status" value="1"/>
</dbReference>
<evidence type="ECO:0000313" key="9">
    <source>
        <dbReference type="EMBL" id="XCB33548.1"/>
    </source>
</evidence>
<evidence type="ECO:0000259" key="8">
    <source>
        <dbReference type="Pfam" id="PF25183"/>
    </source>
</evidence>
<evidence type="ECO:0000256" key="1">
    <source>
        <dbReference type="ARBA" id="ARBA00004571"/>
    </source>
</evidence>
<comment type="subcellular location">
    <subcellularLocation>
        <location evidence="1">Cell outer membrane</location>
        <topology evidence="1">Multi-pass membrane protein</topology>
    </subcellularLocation>
</comment>
<sequence>MKLDQQIRPWWNISGSYIFYEALQPLGNPLGTLPGSYSYTYHRQVDAVQINSTWILNPKTVVTARYGNNRFPNLIAEVSQGFDPAVLGFPASYSSQIQSKFFPTIFLRNFSQLGQNTSSLDNWKSQIINGTLARTERRHNLTFGAEYRRIRMDFQDFSNAPGTYTFSGAFTQSGPNASGDGSGSDLADLLLGYPVSGEVDLTTRLNTYLDYFAVFAQDDWRVTPRLTLNLGLRYEGETGLKEDHNQLAVGFDRTATSQLANGATVTGGILFAGVDGNRRDIGDLSLLKFAPRLGASYQIRTKTVLRGGYGILYAPLRYDPIGALAPGYTAANSYVASFDDNQTSAGSINNPFPAGLQKPIGNSARLFTGIGNSVTSYDQNLHAPLVQQFSVGVEQELPGHIALDASYIGSRSINLNPSPTGSTPINFNQLDPSNFSLGSSLSDEVPNPNYVAGGPGIIGQATVARSQTLRPFSQFTSVNLFVSSAHANYNALLIKAEKRAGHGLNLVTSFTWSRNMDSSFATANSIQSSGISAPQNVYDLEAEYAHSVTDVPYRFVAGVLYDLPFGRGERFSTGTRWGDDIIGRWQLNVLPTFQSGFPVSIHQSSNPNNTIAGNGVQRPNLVSGVALGTKGTLYDRLNGYINQAAFTTSAAYSFGNAPRTLSLRGPGYENWDISLFKSVLIRDRLNVQFRAQTFNTFNTPLFAGPNTAFGSANFGAITAQSNFPRYLQLGLHITY</sequence>
<evidence type="ECO:0000256" key="6">
    <source>
        <dbReference type="ARBA" id="ARBA00023136"/>
    </source>
</evidence>
<reference evidence="9" key="1">
    <citation type="submission" date="2023-08" db="EMBL/GenBank/DDBJ databases">
        <authorList>
            <person name="Messyasz A."/>
            <person name="Mannisto M.K."/>
            <person name="Kerkhof L.J."/>
            <person name="Haggblom M."/>
        </authorList>
    </citation>
    <scope>NUCLEOTIDE SEQUENCE</scope>
    <source>
        <strain evidence="9">X5P6</strain>
    </source>
</reference>
<keyword evidence="6" id="KW-0472">Membrane</keyword>
<dbReference type="KEGG" id="tpsc:RBB77_01305"/>
<dbReference type="Pfam" id="PF25183">
    <property type="entry name" value="OMP_b-brl_4"/>
    <property type="match status" value="1"/>
</dbReference>
<proteinExistence type="predicted"/>
<dbReference type="SUPFAM" id="SSF56935">
    <property type="entry name" value="Porins"/>
    <property type="match status" value="1"/>
</dbReference>
<dbReference type="GO" id="GO:0009279">
    <property type="term" value="C:cell outer membrane"/>
    <property type="evidence" value="ECO:0007669"/>
    <property type="project" value="UniProtKB-SubCell"/>
</dbReference>
<name>A0AAU7ZRE6_9BACT</name>
<keyword evidence="2" id="KW-0813">Transport</keyword>
<protein>
    <submittedName>
        <fullName evidence="9">TonB-dependent receptor</fullName>
    </submittedName>
</protein>
<dbReference type="GO" id="GO:0044718">
    <property type="term" value="P:siderophore transmembrane transport"/>
    <property type="evidence" value="ECO:0007669"/>
    <property type="project" value="TreeGrafter"/>
</dbReference>
<keyword evidence="9" id="KW-0675">Receptor</keyword>
<evidence type="ECO:0000256" key="3">
    <source>
        <dbReference type="ARBA" id="ARBA00022452"/>
    </source>
</evidence>
<dbReference type="RefSeq" id="WP_353064384.1">
    <property type="nucleotide sequence ID" value="NZ_CP132942.1"/>
</dbReference>
<organism evidence="9">
    <name type="scientific">Tunturiibacter psychrotolerans</name>
    <dbReference type="NCBI Taxonomy" id="3069686"/>
    <lineage>
        <taxon>Bacteria</taxon>
        <taxon>Pseudomonadati</taxon>
        <taxon>Acidobacteriota</taxon>
        <taxon>Terriglobia</taxon>
        <taxon>Terriglobales</taxon>
        <taxon>Acidobacteriaceae</taxon>
        <taxon>Tunturiibacter</taxon>
    </lineage>
</organism>
<dbReference type="GO" id="GO:0015344">
    <property type="term" value="F:siderophore uptake transmembrane transporter activity"/>
    <property type="evidence" value="ECO:0007669"/>
    <property type="project" value="TreeGrafter"/>
</dbReference>
<evidence type="ECO:0000256" key="4">
    <source>
        <dbReference type="ARBA" id="ARBA00022692"/>
    </source>
</evidence>
<dbReference type="EMBL" id="CP132942">
    <property type="protein sequence ID" value="XCB33548.1"/>
    <property type="molecule type" value="Genomic_DNA"/>
</dbReference>
<dbReference type="AlphaFoldDB" id="A0AAU7ZRE6"/>
<dbReference type="PANTHER" id="PTHR30069">
    <property type="entry name" value="TONB-DEPENDENT OUTER MEMBRANE RECEPTOR"/>
    <property type="match status" value="1"/>
</dbReference>
<keyword evidence="4" id="KW-0812">Transmembrane</keyword>
<dbReference type="Gene3D" id="2.40.170.20">
    <property type="entry name" value="TonB-dependent receptor, beta-barrel domain"/>
    <property type="match status" value="1"/>
</dbReference>
<evidence type="ECO:0000256" key="2">
    <source>
        <dbReference type="ARBA" id="ARBA00022448"/>
    </source>
</evidence>
<dbReference type="InterPro" id="IPR036942">
    <property type="entry name" value="Beta-barrel_TonB_sf"/>
</dbReference>
<keyword evidence="5" id="KW-0732">Signal</keyword>